<keyword evidence="1" id="KW-0732">Signal</keyword>
<name>A0A0N0BF48_9HYME</name>
<keyword evidence="3" id="KW-1185">Reference proteome</keyword>
<gene>
    <name evidence="2" type="ORF">WN51_00774</name>
</gene>
<dbReference type="EMBL" id="KQ435812">
    <property type="protein sequence ID" value="KOX72834.1"/>
    <property type="molecule type" value="Genomic_DNA"/>
</dbReference>
<proteinExistence type="predicted"/>
<evidence type="ECO:0000313" key="3">
    <source>
        <dbReference type="Proteomes" id="UP000053105"/>
    </source>
</evidence>
<protein>
    <recommendedName>
        <fullName evidence="4">Secreted protein</fullName>
    </recommendedName>
</protein>
<dbReference type="Proteomes" id="UP000053105">
    <property type="component" value="Unassembled WGS sequence"/>
</dbReference>
<dbReference type="AlphaFoldDB" id="A0A0N0BF48"/>
<evidence type="ECO:0008006" key="4">
    <source>
        <dbReference type="Google" id="ProtNLM"/>
    </source>
</evidence>
<feature type="signal peptide" evidence="1">
    <location>
        <begin position="1"/>
        <end position="24"/>
    </location>
</feature>
<evidence type="ECO:0000313" key="2">
    <source>
        <dbReference type="EMBL" id="KOX72834.1"/>
    </source>
</evidence>
<reference evidence="2 3" key="1">
    <citation type="submission" date="2015-07" db="EMBL/GenBank/DDBJ databases">
        <title>The genome of Melipona quadrifasciata.</title>
        <authorList>
            <person name="Pan H."/>
            <person name="Kapheim K."/>
        </authorList>
    </citation>
    <scope>NUCLEOTIDE SEQUENCE [LARGE SCALE GENOMIC DNA]</scope>
    <source>
        <strain evidence="2">0111107301</strain>
        <tissue evidence="2">Whole body</tissue>
    </source>
</reference>
<organism evidence="2 3">
    <name type="scientific">Melipona quadrifasciata</name>
    <dbReference type="NCBI Taxonomy" id="166423"/>
    <lineage>
        <taxon>Eukaryota</taxon>
        <taxon>Metazoa</taxon>
        <taxon>Ecdysozoa</taxon>
        <taxon>Arthropoda</taxon>
        <taxon>Hexapoda</taxon>
        <taxon>Insecta</taxon>
        <taxon>Pterygota</taxon>
        <taxon>Neoptera</taxon>
        <taxon>Endopterygota</taxon>
        <taxon>Hymenoptera</taxon>
        <taxon>Apocrita</taxon>
        <taxon>Aculeata</taxon>
        <taxon>Apoidea</taxon>
        <taxon>Anthophila</taxon>
        <taxon>Apidae</taxon>
        <taxon>Melipona</taxon>
    </lineage>
</organism>
<evidence type="ECO:0000256" key="1">
    <source>
        <dbReference type="SAM" id="SignalP"/>
    </source>
</evidence>
<accession>A0A0N0BF48</accession>
<sequence>MRRRNVLCFLWVITILRIQGFVAAEADPAILSGTDLAHFQQIDKNCPDFYQQILTRQISEI</sequence>
<dbReference type="OrthoDB" id="10408430at2759"/>
<feature type="chain" id="PRO_5005844946" description="Secreted protein" evidence="1">
    <location>
        <begin position="25"/>
        <end position="61"/>
    </location>
</feature>